<dbReference type="Pfam" id="PF17389">
    <property type="entry name" value="Bac_rhamnosid6H"/>
    <property type="match status" value="1"/>
</dbReference>
<sequence>MTMRLNIYDLRVEYTQNPLGIDTLAPKFDWILDSTERSQVQTSYQILVSSNEENLANDEADMWDSGVVESDQSIQIVYQGKELQSSKTYFWKVRVWDKHKVATPWSQTAYWSMGLLDKREWKGQWIGAKKETLDQKEWENPELMPSAFLRKEFSVSKSIESATMYITALGLYELHLNNQKVGDAYFAPGWTDYNKRVQYQTYDVTNLLKDGENTIGTIVGTGWYAGHVGMLGTCVYGEQPYVLVQMNITYKDGSVEQVVTDQTWKTSVGPILYSDIIKGEYYDARLELDGWSTPGFNDSNWQQPLIKDSYDGEIVSQLDPPVRVTKNMTPIEVSKSPSSSTIFDMGQNMIGWAKLTVSGEEGTKITLRYAEMLERDGSLYTENLRRADPVDYYILSGHGVEQYEPHFTYHGFRYVEVICEKPEAILSLSIEGKVVHSDTPETGYFETSNEMVNQLYSNITWGQRGNFLSIPTDCPQRDERLGWTGDAQIFIRTASFNMDVARFFTKYVDDMVDAQLDSGAFTDVVPDGGWIDFKRRKYDKGETILRDVLHPIENWLTDGNPGWGDAGVVIPWTMYQVYGDKTVLVKHYEAMSKWIAYLEANSTDFLRPNDTVYGDWLSIGADTPKEVLSTAYFAYSVKLMAKIAHALDKKEDEKKYSNLFENIKISFNKAYITSDGKIKGDTQTVYVLALNMGLVFKEQKQLVASHLVDNIKKNDGHLSTGFLGVGYLLPVLTENGYTDVAYDLLNKDTFPSWLYSVKHGATTIWERWDGWTDHKGFQSAQMNSFNHYSLGSVGEWMFRYVAGIDVDSDIPGYKKIKIQPKPGGGLTYAKGEYQSVHGKIKSEWKIEKNEFTLKVSIPVNTEATVYMPGVGQNEDRTDVQLVENANSVTIYQVGSGEYEFVSKIG</sequence>
<keyword evidence="3" id="KW-0378">Hydrolase</keyword>
<proteinExistence type="predicted"/>
<dbReference type="InterPro" id="IPR012341">
    <property type="entry name" value="6hp_glycosidase-like_sf"/>
</dbReference>
<dbReference type="GO" id="GO:0030596">
    <property type="term" value="F:alpha-L-rhamnosidase activity"/>
    <property type="evidence" value="ECO:0007669"/>
    <property type="project" value="UniProtKB-EC"/>
</dbReference>
<evidence type="ECO:0000259" key="4">
    <source>
        <dbReference type="Pfam" id="PF05592"/>
    </source>
</evidence>
<evidence type="ECO:0000313" key="8">
    <source>
        <dbReference type="EMBL" id="OAS82643.1"/>
    </source>
</evidence>
<dbReference type="Pfam" id="PF08531">
    <property type="entry name" value="Bac_rhamnosid_N"/>
    <property type="match status" value="1"/>
</dbReference>
<keyword evidence="9" id="KW-1185">Reference proteome</keyword>
<dbReference type="GO" id="GO:0005975">
    <property type="term" value="P:carbohydrate metabolic process"/>
    <property type="evidence" value="ECO:0007669"/>
    <property type="project" value="InterPro"/>
</dbReference>
<reference evidence="9" key="1">
    <citation type="submission" date="2016-04" db="EMBL/GenBank/DDBJ databases">
        <authorList>
            <person name="Lyu Z."/>
            <person name="Lyu W."/>
        </authorList>
    </citation>
    <scope>NUCLEOTIDE SEQUENCE [LARGE SCALE GENOMIC DNA]</scope>
    <source>
        <strain evidence="9">C44</strain>
    </source>
</reference>
<name>A0A179SQR8_9BACI</name>
<gene>
    <name evidence="8" type="ORF">A6K24_13175</name>
</gene>
<feature type="domain" description="Alpha-L-rhamnosidase six-hairpin glycosidase" evidence="6">
    <location>
        <begin position="441"/>
        <end position="801"/>
    </location>
</feature>
<dbReference type="SUPFAM" id="SSF48208">
    <property type="entry name" value="Six-hairpin glycosidases"/>
    <property type="match status" value="1"/>
</dbReference>
<dbReference type="PANTHER" id="PTHR33307:SF6">
    <property type="entry name" value="ALPHA-RHAMNOSIDASE (EUROFUNG)-RELATED"/>
    <property type="match status" value="1"/>
</dbReference>
<evidence type="ECO:0000259" key="7">
    <source>
        <dbReference type="Pfam" id="PF17390"/>
    </source>
</evidence>
<dbReference type="InterPro" id="IPR008928">
    <property type="entry name" value="6-hairpin_glycosidase_sf"/>
</dbReference>
<evidence type="ECO:0000256" key="3">
    <source>
        <dbReference type="ARBA" id="ARBA00022801"/>
    </source>
</evidence>
<dbReference type="EC" id="3.2.1.40" evidence="2"/>
<dbReference type="Pfam" id="PF17390">
    <property type="entry name" value="Bac_rhamnosid_C"/>
    <property type="match status" value="1"/>
</dbReference>
<dbReference type="InterPro" id="IPR013737">
    <property type="entry name" value="Bac_rhamnosid_N"/>
</dbReference>
<feature type="domain" description="Alpha-L-rhamnosidase concanavalin-like" evidence="4">
    <location>
        <begin position="335"/>
        <end position="436"/>
    </location>
</feature>
<dbReference type="Pfam" id="PF25788">
    <property type="entry name" value="Ig_Rha78A_N"/>
    <property type="match status" value="1"/>
</dbReference>
<feature type="domain" description="Bacterial alpha-L-rhamnosidase N-terminal" evidence="5">
    <location>
        <begin position="157"/>
        <end position="326"/>
    </location>
</feature>
<evidence type="ECO:0000256" key="1">
    <source>
        <dbReference type="ARBA" id="ARBA00001445"/>
    </source>
</evidence>
<dbReference type="EMBL" id="LWSG01000045">
    <property type="protein sequence ID" value="OAS82643.1"/>
    <property type="molecule type" value="Genomic_DNA"/>
</dbReference>
<evidence type="ECO:0000256" key="2">
    <source>
        <dbReference type="ARBA" id="ARBA00012652"/>
    </source>
</evidence>
<evidence type="ECO:0000259" key="6">
    <source>
        <dbReference type="Pfam" id="PF17389"/>
    </source>
</evidence>
<dbReference type="PIRSF" id="PIRSF010631">
    <property type="entry name" value="A-rhamnsds"/>
    <property type="match status" value="1"/>
</dbReference>
<accession>A0A179SQR8</accession>
<comment type="catalytic activity">
    <reaction evidence="1">
        <text>Hydrolysis of terminal non-reducing alpha-L-rhamnose residues in alpha-L-rhamnosides.</text>
        <dbReference type="EC" id="3.2.1.40"/>
    </reaction>
</comment>
<dbReference type="InterPro" id="IPR013783">
    <property type="entry name" value="Ig-like_fold"/>
</dbReference>
<dbReference type="AlphaFoldDB" id="A0A179SQR8"/>
<dbReference type="Pfam" id="PF05592">
    <property type="entry name" value="Bac_rhamnosid"/>
    <property type="match status" value="1"/>
</dbReference>
<organism evidence="8 9">
    <name type="scientific">Metabacillus litoralis</name>
    <dbReference type="NCBI Taxonomy" id="152268"/>
    <lineage>
        <taxon>Bacteria</taxon>
        <taxon>Bacillati</taxon>
        <taxon>Bacillota</taxon>
        <taxon>Bacilli</taxon>
        <taxon>Bacillales</taxon>
        <taxon>Bacillaceae</taxon>
        <taxon>Metabacillus</taxon>
    </lineage>
</organism>
<dbReference type="Gene3D" id="2.60.420.10">
    <property type="entry name" value="Maltose phosphorylase, domain 3"/>
    <property type="match status" value="1"/>
</dbReference>
<dbReference type="Proteomes" id="UP000078534">
    <property type="component" value="Unassembled WGS sequence"/>
</dbReference>
<evidence type="ECO:0000259" key="5">
    <source>
        <dbReference type="Pfam" id="PF08531"/>
    </source>
</evidence>
<protein>
    <recommendedName>
        <fullName evidence="2">alpha-L-rhamnosidase</fullName>
        <ecNumber evidence="2">3.2.1.40</ecNumber>
    </recommendedName>
</protein>
<dbReference type="STRING" id="152268.A6K24_13175"/>
<dbReference type="Gene3D" id="1.50.10.10">
    <property type="match status" value="1"/>
</dbReference>
<dbReference type="InterPro" id="IPR035398">
    <property type="entry name" value="Bac_rhamnosid_C"/>
</dbReference>
<dbReference type="InterPro" id="IPR035396">
    <property type="entry name" value="Bac_rhamnosid6H"/>
</dbReference>
<dbReference type="InterPro" id="IPR016007">
    <property type="entry name" value="Alpha_rhamnosid"/>
</dbReference>
<dbReference type="PANTHER" id="PTHR33307">
    <property type="entry name" value="ALPHA-RHAMNOSIDASE (EUROFUNG)"/>
    <property type="match status" value="1"/>
</dbReference>
<dbReference type="Gene3D" id="2.60.120.260">
    <property type="entry name" value="Galactose-binding domain-like"/>
    <property type="match status" value="2"/>
</dbReference>
<evidence type="ECO:0000313" key="9">
    <source>
        <dbReference type="Proteomes" id="UP000078534"/>
    </source>
</evidence>
<dbReference type="Gene3D" id="2.60.40.10">
    <property type="entry name" value="Immunoglobulins"/>
    <property type="match status" value="1"/>
</dbReference>
<feature type="domain" description="Alpha-L-rhamnosidase C-terminal" evidence="7">
    <location>
        <begin position="808"/>
        <end position="872"/>
    </location>
</feature>
<dbReference type="InterPro" id="IPR008902">
    <property type="entry name" value="Rhamnosid_concanavalin"/>
</dbReference>
<comment type="caution">
    <text evidence="8">The sequence shown here is derived from an EMBL/GenBank/DDBJ whole genome shotgun (WGS) entry which is preliminary data.</text>
</comment>